<feature type="region of interest" description="Disordered" evidence="1">
    <location>
        <begin position="163"/>
        <end position="193"/>
    </location>
</feature>
<gene>
    <name evidence="2" type="ORF">KIW84_061832</name>
</gene>
<evidence type="ECO:0000313" key="3">
    <source>
        <dbReference type="Proteomes" id="UP001058974"/>
    </source>
</evidence>
<protein>
    <submittedName>
        <fullName evidence="2">Uncharacterized protein</fullName>
    </submittedName>
</protein>
<evidence type="ECO:0000256" key="1">
    <source>
        <dbReference type="SAM" id="MobiDB-lite"/>
    </source>
</evidence>
<keyword evidence="3" id="KW-1185">Reference proteome</keyword>
<dbReference type="Gramene" id="PSAT_LOCUS25927_t1">
    <property type="protein sequence ID" value="CAL5207130.1"/>
    <property type="gene ID" value="PSAT_LOCUS25927"/>
</dbReference>
<feature type="compositionally biased region" description="Polar residues" evidence="1">
    <location>
        <begin position="100"/>
        <end position="118"/>
    </location>
</feature>
<accession>A0A9D4W5A2</accession>
<dbReference type="Gramene" id="Psat6g067720.1">
    <property type="protein sequence ID" value="Psat6g067720.1.cds"/>
    <property type="gene ID" value="Psat6g067720"/>
</dbReference>
<dbReference type="Gramene" id="Psat06G0183200-T1">
    <property type="protein sequence ID" value="KAI5395397.1"/>
    <property type="gene ID" value="KIW84_061832"/>
</dbReference>
<dbReference type="PANTHER" id="PTHR34952:SF4">
    <property type="entry name" value="BRI1-KD INTERACTING PROTEIN"/>
    <property type="match status" value="1"/>
</dbReference>
<organism evidence="2 3">
    <name type="scientific">Pisum sativum</name>
    <name type="common">Garden pea</name>
    <name type="synonym">Lathyrus oleraceus</name>
    <dbReference type="NCBI Taxonomy" id="3888"/>
    <lineage>
        <taxon>Eukaryota</taxon>
        <taxon>Viridiplantae</taxon>
        <taxon>Streptophyta</taxon>
        <taxon>Embryophyta</taxon>
        <taxon>Tracheophyta</taxon>
        <taxon>Spermatophyta</taxon>
        <taxon>Magnoliopsida</taxon>
        <taxon>eudicotyledons</taxon>
        <taxon>Gunneridae</taxon>
        <taxon>Pentapetalae</taxon>
        <taxon>rosids</taxon>
        <taxon>fabids</taxon>
        <taxon>Fabales</taxon>
        <taxon>Fabaceae</taxon>
        <taxon>Papilionoideae</taxon>
        <taxon>50 kb inversion clade</taxon>
        <taxon>NPAAA clade</taxon>
        <taxon>Hologalegina</taxon>
        <taxon>IRL clade</taxon>
        <taxon>Fabeae</taxon>
        <taxon>Lathyrus</taxon>
    </lineage>
</organism>
<evidence type="ECO:0000313" key="2">
    <source>
        <dbReference type="EMBL" id="KAI5395397.1"/>
    </source>
</evidence>
<feature type="region of interest" description="Disordered" evidence="1">
    <location>
        <begin position="80"/>
        <end position="137"/>
    </location>
</feature>
<dbReference type="Proteomes" id="UP001058974">
    <property type="component" value="Chromosome 6"/>
</dbReference>
<feature type="compositionally biased region" description="Basic residues" evidence="1">
    <location>
        <begin position="163"/>
        <end position="182"/>
    </location>
</feature>
<name>A0A9D4W5A2_PEA</name>
<comment type="caution">
    <text evidence="2">The sequence shown here is derived from an EMBL/GenBank/DDBJ whole genome shotgun (WGS) entry which is preliminary data.</text>
</comment>
<dbReference type="EMBL" id="JAMSHJ010000006">
    <property type="protein sequence ID" value="KAI5395397.1"/>
    <property type="molecule type" value="Genomic_DNA"/>
</dbReference>
<proteinExistence type="predicted"/>
<dbReference type="PANTHER" id="PTHR34952">
    <property type="entry name" value="OS05G0113500 PROTEIN"/>
    <property type="match status" value="1"/>
</dbReference>
<dbReference type="OrthoDB" id="2016966at2759"/>
<reference evidence="2 3" key="1">
    <citation type="journal article" date="2022" name="Nat. Genet.">
        <title>Improved pea reference genome and pan-genome highlight genomic features and evolutionary characteristics.</title>
        <authorList>
            <person name="Yang T."/>
            <person name="Liu R."/>
            <person name="Luo Y."/>
            <person name="Hu S."/>
            <person name="Wang D."/>
            <person name="Wang C."/>
            <person name="Pandey M.K."/>
            <person name="Ge S."/>
            <person name="Xu Q."/>
            <person name="Li N."/>
            <person name="Li G."/>
            <person name="Huang Y."/>
            <person name="Saxena R.K."/>
            <person name="Ji Y."/>
            <person name="Li M."/>
            <person name="Yan X."/>
            <person name="He Y."/>
            <person name="Liu Y."/>
            <person name="Wang X."/>
            <person name="Xiang C."/>
            <person name="Varshney R.K."/>
            <person name="Ding H."/>
            <person name="Gao S."/>
            <person name="Zong X."/>
        </authorList>
    </citation>
    <scope>NUCLEOTIDE SEQUENCE [LARGE SCALE GENOMIC DNA]</scope>
    <source>
        <strain evidence="2 3">cv. Zhongwan 6</strain>
    </source>
</reference>
<sequence>MDIHSLINAVDDAIISKLGSTFATSLHVQDDQKLEHVPDKVDIGDCHDGEGREFDGFEQQETTLKLMSLKEYSTFPYPDIVLPSSSSDDEEADIPPLAKSPSNQSLQQSYSCSESQPASPKLVSAMKGSREKHGGSEMKLSVKWAPDVYDPIPTLSSHTVRIKKQPKSRIKKSEKKYVKKGQKGSYSKVGSGKDKKQHYRYSWPESCGKGFDASKELNNLDVVGHDSYEEISNSKIPSTEKPCHVGEALSNILDFVSYIKSA</sequence>
<dbReference type="AlphaFoldDB" id="A0A9D4W5A2"/>